<protein>
    <submittedName>
        <fullName evidence="1">Recombination activating protein 1</fullName>
    </submittedName>
</protein>
<organism evidence="1 2">
    <name type="scientific">Mycobacterium dioxanotrophicus</name>
    <dbReference type="NCBI Taxonomy" id="482462"/>
    <lineage>
        <taxon>Bacteria</taxon>
        <taxon>Bacillati</taxon>
        <taxon>Actinomycetota</taxon>
        <taxon>Actinomycetes</taxon>
        <taxon>Mycobacteriales</taxon>
        <taxon>Mycobacteriaceae</taxon>
        <taxon>Mycobacterium</taxon>
    </lineage>
</organism>
<dbReference type="AlphaFoldDB" id="A0A1Y0CAB7"/>
<proteinExistence type="predicted"/>
<dbReference type="Proteomes" id="UP000195331">
    <property type="component" value="Chromosome"/>
</dbReference>
<dbReference type="KEGG" id="mdx:BTO20_29745"/>
<dbReference type="RefSeq" id="WP_087079503.1">
    <property type="nucleotide sequence ID" value="NZ_CP020809.1"/>
</dbReference>
<dbReference type="OrthoDB" id="3629606at2"/>
<reference evidence="1 2" key="1">
    <citation type="submission" date="2017-04" db="EMBL/GenBank/DDBJ databases">
        <title>Whole Genome Sequence of 1,4-Dioxane Degrading Bacterium Mycobacterium dioxanotrophicus PH-06.</title>
        <authorList>
            <person name="He Y."/>
        </authorList>
    </citation>
    <scope>NUCLEOTIDE SEQUENCE [LARGE SCALE GENOMIC DNA]</scope>
    <source>
        <strain evidence="1 2">PH-06</strain>
    </source>
</reference>
<evidence type="ECO:0000313" key="1">
    <source>
        <dbReference type="EMBL" id="ART72179.1"/>
    </source>
</evidence>
<keyword evidence="2" id="KW-1185">Reference proteome</keyword>
<gene>
    <name evidence="1" type="ORF">BTO20_29745</name>
</gene>
<evidence type="ECO:0000313" key="2">
    <source>
        <dbReference type="Proteomes" id="UP000195331"/>
    </source>
</evidence>
<sequence length="66" mass="7583">MSDAATGEQDDVARPLCYHCREPYRAEDAGRHTEPINCDVCYRCKGMPACYTCGHMYCTCEVHKYR</sequence>
<name>A0A1Y0CAB7_9MYCO</name>
<accession>A0A1Y0CAB7</accession>
<dbReference type="EMBL" id="CP020809">
    <property type="protein sequence ID" value="ART72179.1"/>
    <property type="molecule type" value="Genomic_DNA"/>
</dbReference>